<reference evidence="2" key="1">
    <citation type="journal article" date="2021" name="IMA Fungus">
        <title>Genomic characterization of three marine fungi, including Emericellopsis atlantica sp. nov. with signatures of a generalist lifestyle and marine biomass degradation.</title>
        <authorList>
            <person name="Hagestad O.C."/>
            <person name="Hou L."/>
            <person name="Andersen J.H."/>
            <person name="Hansen E.H."/>
            <person name="Altermark B."/>
            <person name="Li C."/>
            <person name="Kuhnert E."/>
            <person name="Cox R.J."/>
            <person name="Crous P.W."/>
            <person name="Spatafora J.W."/>
            <person name="Lail K."/>
            <person name="Amirebrahimi M."/>
            <person name="Lipzen A."/>
            <person name="Pangilinan J."/>
            <person name="Andreopoulos W."/>
            <person name="Hayes R.D."/>
            <person name="Ng V."/>
            <person name="Grigoriev I.V."/>
            <person name="Jackson S.A."/>
            <person name="Sutton T.D.S."/>
            <person name="Dobson A.D.W."/>
            <person name="Rama T."/>
        </authorList>
    </citation>
    <scope>NUCLEOTIDE SEQUENCE</scope>
    <source>
        <strain evidence="2">TS7</strain>
    </source>
</reference>
<feature type="compositionally biased region" description="Low complexity" evidence="1">
    <location>
        <begin position="48"/>
        <end position="67"/>
    </location>
</feature>
<organism evidence="2 3">
    <name type="scientific">Emericellopsis atlantica</name>
    <dbReference type="NCBI Taxonomy" id="2614577"/>
    <lineage>
        <taxon>Eukaryota</taxon>
        <taxon>Fungi</taxon>
        <taxon>Dikarya</taxon>
        <taxon>Ascomycota</taxon>
        <taxon>Pezizomycotina</taxon>
        <taxon>Sordariomycetes</taxon>
        <taxon>Hypocreomycetidae</taxon>
        <taxon>Hypocreales</taxon>
        <taxon>Bionectriaceae</taxon>
        <taxon>Emericellopsis</taxon>
    </lineage>
</organism>
<feature type="region of interest" description="Disordered" evidence="1">
    <location>
        <begin position="148"/>
        <end position="179"/>
    </location>
</feature>
<feature type="compositionally biased region" description="Polar residues" evidence="1">
    <location>
        <begin position="343"/>
        <end position="354"/>
    </location>
</feature>
<evidence type="ECO:0000256" key="1">
    <source>
        <dbReference type="SAM" id="MobiDB-lite"/>
    </source>
</evidence>
<evidence type="ECO:0000313" key="3">
    <source>
        <dbReference type="Proteomes" id="UP000887229"/>
    </source>
</evidence>
<feature type="region of interest" description="Disordered" evidence="1">
    <location>
        <begin position="336"/>
        <end position="358"/>
    </location>
</feature>
<dbReference type="Proteomes" id="UP000887229">
    <property type="component" value="Unassembled WGS sequence"/>
</dbReference>
<feature type="compositionally biased region" description="Basic and acidic residues" evidence="1">
    <location>
        <begin position="231"/>
        <end position="257"/>
    </location>
</feature>
<sequence>MFFHSMLSRPPVTPAAAVRRRGSLSEIFRTVKTRLQRDRSSTESSHGTFDSLFSDSLDDSSSTTEETSPFRNGFSPFPTAPALRLLPAIPGQTPDDTLCSALEKAGFGKFDIEEPDNKPAAQTLGVVSKPPPRASLFKLRWDRRSKSRGSEFSLADPKSSQRAGHVEARPNSLSSKDSVDLDRFSLQPFGLQRDDSQASRVPASFVDKVLEESIPMRSPHVSKLKAAGRRRTIERSPNETRQQHKLSEFATQEHDIQTHACHPSDASSGPSLAETDDDCSSQVSLSEQEDTPSADDYTLSVPGSTRVCGDVHPRPLSTVSEVSSCEATIDSLECCEAEGQSDKMPSSGLQTTSAGPALLKDDSEEASYRNIMRVIAAPASTAGRASIVAGPHSIGEQISTFRRGDRGTGSEDQSDTSSYGSQDAQSQSTSVMDVCDGHWL</sequence>
<feature type="region of interest" description="Disordered" evidence="1">
    <location>
        <begin position="388"/>
        <end position="440"/>
    </location>
</feature>
<evidence type="ECO:0000313" key="2">
    <source>
        <dbReference type="EMBL" id="KAG9255177.1"/>
    </source>
</evidence>
<feature type="compositionally biased region" description="Basic residues" evidence="1">
    <location>
        <begin position="220"/>
        <end position="230"/>
    </location>
</feature>
<feature type="region of interest" description="Disordered" evidence="1">
    <location>
        <begin position="110"/>
        <end position="129"/>
    </location>
</feature>
<dbReference type="AlphaFoldDB" id="A0A9P8CQC7"/>
<gene>
    <name evidence="2" type="ORF">F5Z01DRAFT_685469</name>
</gene>
<feature type="region of interest" description="Disordered" evidence="1">
    <location>
        <begin position="220"/>
        <end position="313"/>
    </location>
</feature>
<proteinExistence type="predicted"/>
<protein>
    <submittedName>
        <fullName evidence="2">Uncharacterized protein</fullName>
    </submittedName>
</protein>
<keyword evidence="3" id="KW-1185">Reference proteome</keyword>
<accession>A0A9P8CQC7</accession>
<dbReference type="GeneID" id="70296868"/>
<feature type="compositionally biased region" description="Polar residues" evidence="1">
    <location>
        <begin position="415"/>
        <end position="431"/>
    </location>
</feature>
<feature type="region of interest" description="Disordered" evidence="1">
    <location>
        <begin position="33"/>
        <end position="76"/>
    </location>
</feature>
<dbReference type="RefSeq" id="XP_046119101.1">
    <property type="nucleotide sequence ID" value="XM_046265965.1"/>
</dbReference>
<name>A0A9P8CQC7_9HYPO</name>
<dbReference type="EMBL" id="MU251251">
    <property type="protein sequence ID" value="KAG9255177.1"/>
    <property type="molecule type" value="Genomic_DNA"/>
</dbReference>
<comment type="caution">
    <text evidence="2">The sequence shown here is derived from an EMBL/GenBank/DDBJ whole genome shotgun (WGS) entry which is preliminary data.</text>
</comment>